<organism evidence="5 6">
    <name type="scientific">Monilinia laxa</name>
    <name type="common">Brown rot fungus</name>
    <name type="synonym">Sclerotinia laxa</name>
    <dbReference type="NCBI Taxonomy" id="61186"/>
    <lineage>
        <taxon>Eukaryota</taxon>
        <taxon>Fungi</taxon>
        <taxon>Dikarya</taxon>
        <taxon>Ascomycota</taxon>
        <taxon>Pezizomycotina</taxon>
        <taxon>Leotiomycetes</taxon>
        <taxon>Helotiales</taxon>
        <taxon>Sclerotiniaceae</taxon>
        <taxon>Monilinia</taxon>
    </lineage>
</organism>
<dbReference type="GO" id="GO:0003676">
    <property type="term" value="F:nucleic acid binding"/>
    <property type="evidence" value="ECO:0007669"/>
    <property type="project" value="UniProtKB-UniRule"/>
</dbReference>
<feature type="region of interest" description="Disordered" evidence="2">
    <location>
        <begin position="88"/>
        <end position="109"/>
    </location>
</feature>
<sequence length="868" mass="96511">MIYFVILGPPFKVILIQVLDISVLSFPIPQEYLTFPDPFSIYPIPIYLPTYLLIYPLPTFLPIYLGIRNYHPEHPSYEPLHEIMPRNKRRGAHGRGNFSSPRGGHASPNPASSFIPFAGAYVPQRPHAGFTLQEEARNTERHHSYWNSDQRLRDTKVSFVSAGEFKPPDLIKDSEEALAGMTLESAKLPGEVVFKDAPMTDGEKDIASAPSSSFMIDTNGSNPVETGLSPPRLRSISPTRSDSSEEVILFHGRGQSERRDTIIENDLPPGADPIDAKIKMLDDKLLEQRKLLEETLDEKEASLESIPPELAEALNKETFLGAMPHEVAKSPSPDFEAILPKRQNKGRQQGRAKRDRRPTRKADDSDEEDAMIADYIANMDREQGMYDVGQAFNRRELGGDDDAAWQDDSSVDDIQHPNQPEQHGWSRTELQDLDDLSTSDEARGKVQTVLSKRHRTGGVQYLVIWEHQDVDEARWVPLDVLQCSGALPLIEAFEAEEKLIAEFDSNGDEDSDDSDDVGDDDDDDYDDDHDLAQRRIDRMDDEKIARLLSKQEELGMGGDEILLFDDDVDDEDEEIAAPAVNLNNFILSGRRGRIERQRRQGEFPSAAPLADAYDGFDVMDFDRPSLKKKPKGRKGKLILDDISDSELEASMQSAWDNDRVKKKERKREREILRAKGLLTGKNGKPDMKARYKEGMSIDDPFYSSQSMLTCYRLSLPAMDKANRKFVHEIANAFKLKSKSAGLGNKRYPILYRTSRTTVYGDRAYEAAASKLSRRFLPRNDVGGRKAGAAPRRGGRGGGGGGGGGLGAASYRDGDVVGASAPELGVENRGRAMLEKMGWSAGTALGALDNKGILQPVSHVVKTTKAGLG</sequence>
<feature type="domain" description="R3H" evidence="4">
    <location>
        <begin position="689"/>
        <end position="754"/>
    </location>
</feature>
<feature type="compositionally biased region" description="Acidic residues" evidence="2">
    <location>
        <begin position="399"/>
        <end position="411"/>
    </location>
</feature>
<feature type="compositionally biased region" description="Polar residues" evidence="2">
    <location>
        <begin position="209"/>
        <end position="224"/>
    </location>
</feature>
<dbReference type="PANTHER" id="PTHR14195">
    <property type="entry name" value="G PATCH DOMAIN CONTAINING PROTEIN 2"/>
    <property type="match status" value="1"/>
</dbReference>
<feature type="compositionally biased region" description="Basic residues" evidence="2">
    <location>
        <begin position="342"/>
        <end position="359"/>
    </location>
</feature>
<evidence type="ECO:0000313" key="5">
    <source>
        <dbReference type="EMBL" id="KAB8293128.1"/>
    </source>
</evidence>
<dbReference type="SUPFAM" id="SSF54160">
    <property type="entry name" value="Chromo domain-like"/>
    <property type="match status" value="1"/>
</dbReference>
<protein>
    <submittedName>
        <fullName evidence="5">Uncharacterized protein</fullName>
    </submittedName>
</protein>
<dbReference type="SUPFAM" id="SSF82708">
    <property type="entry name" value="R3H domain"/>
    <property type="match status" value="1"/>
</dbReference>
<evidence type="ECO:0000259" key="4">
    <source>
        <dbReference type="PROSITE" id="PS51061"/>
    </source>
</evidence>
<feature type="region of interest" description="Disordered" evidence="2">
    <location>
        <begin position="503"/>
        <end position="528"/>
    </location>
</feature>
<feature type="region of interest" description="Disordered" evidence="2">
    <location>
        <begin position="778"/>
        <end position="804"/>
    </location>
</feature>
<feature type="region of interest" description="Disordered" evidence="2">
    <location>
        <begin position="326"/>
        <end position="369"/>
    </location>
</feature>
<reference evidence="5 6" key="1">
    <citation type="submission" date="2019-06" db="EMBL/GenBank/DDBJ databases">
        <title>Genome Sequence of the Brown Rot Fungal Pathogen Monilinia laxa.</title>
        <authorList>
            <person name="De Miccolis Angelini R.M."/>
            <person name="Landi L."/>
            <person name="Abate D."/>
            <person name="Pollastro S."/>
            <person name="Romanazzi G."/>
            <person name="Faretra F."/>
        </authorList>
    </citation>
    <scope>NUCLEOTIDE SEQUENCE [LARGE SCALE GENOMIC DNA]</scope>
    <source>
        <strain evidence="5 6">Mlax316</strain>
    </source>
</reference>
<dbReference type="InterPro" id="IPR000467">
    <property type="entry name" value="G_patch_dom"/>
</dbReference>
<dbReference type="Pfam" id="PF01424">
    <property type="entry name" value="R3H"/>
    <property type="match status" value="1"/>
</dbReference>
<comment type="caution">
    <text evidence="5">The sequence shown here is derived from an EMBL/GenBank/DDBJ whole genome shotgun (WGS) entry which is preliminary data.</text>
</comment>
<accession>A0A5N6JW19</accession>
<dbReference type="Gene3D" id="3.30.1370.50">
    <property type="entry name" value="R3H-like domain"/>
    <property type="match status" value="1"/>
</dbReference>
<comment type="subunit">
    <text evidence="1">Component of the NuA4 histone acetyltransferase complex.</text>
</comment>
<dbReference type="PROSITE" id="PS50174">
    <property type="entry name" value="G_PATCH"/>
    <property type="match status" value="1"/>
</dbReference>
<feature type="region of interest" description="Disordered" evidence="2">
    <location>
        <begin position="207"/>
        <end position="245"/>
    </location>
</feature>
<dbReference type="Gene3D" id="2.40.50.40">
    <property type="match status" value="1"/>
</dbReference>
<dbReference type="InterPro" id="IPR016197">
    <property type="entry name" value="Chromo-like_dom_sf"/>
</dbReference>
<evidence type="ECO:0000313" key="6">
    <source>
        <dbReference type="Proteomes" id="UP000326757"/>
    </source>
</evidence>
<feature type="compositionally biased region" description="Acidic residues" evidence="2">
    <location>
        <begin position="505"/>
        <end position="528"/>
    </location>
</feature>
<evidence type="ECO:0000256" key="1">
    <source>
        <dbReference type="ARBA" id="ARBA00011353"/>
    </source>
</evidence>
<dbReference type="AlphaFoldDB" id="A0A5N6JW19"/>
<dbReference type="InterPro" id="IPR036867">
    <property type="entry name" value="R3H_dom_sf"/>
</dbReference>
<name>A0A5N6JW19_MONLA</name>
<dbReference type="OrthoDB" id="21470at2759"/>
<dbReference type="Proteomes" id="UP000326757">
    <property type="component" value="Unassembled WGS sequence"/>
</dbReference>
<dbReference type="SMART" id="SM00443">
    <property type="entry name" value="G_patch"/>
    <property type="match status" value="1"/>
</dbReference>
<evidence type="ECO:0000256" key="2">
    <source>
        <dbReference type="SAM" id="MobiDB-lite"/>
    </source>
</evidence>
<feature type="region of interest" description="Disordered" evidence="2">
    <location>
        <begin position="398"/>
        <end position="428"/>
    </location>
</feature>
<dbReference type="EMBL" id="VIGI01000012">
    <property type="protein sequence ID" value="KAB8293128.1"/>
    <property type="molecule type" value="Genomic_DNA"/>
</dbReference>
<proteinExistence type="predicted"/>
<feature type="domain" description="G-patch" evidence="3">
    <location>
        <begin position="825"/>
        <end position="868"/>
    </location>
</feature>
<dbReference type="Pfam" id="PF01585">
    <property type="entry name" value="G-patch"/>
    <property type="match status" value="1"/>
</dbReference>
<evidence type="ECO:0000259" key="3">
    <source>
        <dbReference type="PROSITE" id="PS50174"/>
    </source>
</evidence>
<keyword evidence="6" id="KW-1185">Reference proteome</keyword>
<dbReference type="InterPro" id="IPR051189">
    <property type="entry name" value="Splicing_assoc_domain"/>
</dbReference>
<gene>
    <name evidence="5" type="ORF">EYC80_007483</name>
</gene>
<feature type="compositionally biased region" description="Gly residues" evidence="2">
    <location>
        <begin position="795"/>
        <end position="804"/>
    </location>
</feature>
<dbReference type="PROSITE" id="PS51061">
    <property type="entry name" value="R3H"/>
    <property type="match status" value="1"/>
</dbReference>
<dbReference type="InterPro" id="IPR001374">
    <property type="entry name" value="R3H_dom"/>
</dbReference>